<proteinExistence type="predicted"/>
<name>A0A7M1WC62_VIBPH</name>
<evidence type="ECO:0000313" key="3">
    <source>
        <dbReference type="EMBL" id="QOS24664.1"/>
    </source>
</evidence>
<dbReference type="CDD" id="cd03811">
    <property type="entry name" value="GT4_GT28_WabH-like"/>
    <property type="match status" value="1"/>
</dbReference>
<feature type="domain" description="Glycosyltransferase subfamily 4-like N-terminal" evidence="2">
    <location>
        <begin position="13"/>
        <end position="169"/>
    </location>
</feature>
<dbReference type="RefSeq" id="WP_140322683.1">
    <property type="nucleotide sequence ID" value="NZ_JAYGAV010000002.1"/>
</dbReference>
<dbReference type="GO" id="GO:0016757">
    <property type="term" value="F:glycosyltransferase activity"/>
    <property type="evidence" value="ECO:0007669"/>
    <property type="project" value="UniProtKB-KW"/>
</dbReference>
<dbReference type="Pfam" id="PF00534">
    <property type="entry name" value="Glycos_transf_1"/>
    <property type="match status" value="1"/>
</dbReference>
<protein>
    <submittedName>
        <fullName evidence="3">N-acetylgalactosamine-N, N'-diacetylbacillosaminyl-diphospho-undecaprenol 4-alpha-N-acetylgalactosaminyltransferase</fullName>
        <ecNumber evidence="3">2.4.1.291</ecNumber>
    </submittedName>
</protein>
<dbReference type="SUPFAM" id="SSF53756">
    <property type="entry name" value="UDP-Glycosyltransferase/glycogen phosphorylase"/>
    <property type="match status" value="1"/>
</dbReference>
<dbReference type="PANTHER" id="PTHR12526">
    <property type="entry name" value="GLYCOSYLTRANSFERASE"/>
    <property type="match status" value="1"/>
</dbReference>
<keyword evidence="3" id="KW-0328">Glycosyltransferase</keyword>
<dbReference type="PANTHER" id="PTHR12526:SF630">
    <property type="entry name" value="GLYCOSYLTRANSFERASE"/>
    <property type="match status" value="1"/>
</dbReference>
<sequence length="357" mass="40486">MFELLVFVPYLGYGGSERVLLNLVNYYANQGKNVALCILKPGGELELELNSGVRVIYLEHNKVMFSIFNVAKVIRENKSKVVFSSLWHMNVVLALAKMMTRSKSKYIARETNIVSKQSISFIKKTLIKLSYKVFDKVIAQSLDMKNDLVENFGVDKKNIVVVNNGVDIDSVNKKLQLSEKYNIYPSESINLISVGKLEPQKGYDNLIKIFFAAKFSDNVKLHLIGEGSMREDLQSLIHKYQLENQVFLLGIQSNPYAFMSEANVFISSSRFEGFPNVVIESLICGTPVVSNNYLGGINEIINPTNGKIIDFNLENVDIFKDSVIKACDYNRDKISQEAKERFSLISMMNKYNDIFKS</sequence>
<dbReference type="Pfam" id="PF13439">
    <property type="entry name" value="Glyco_transf_4"/>
    <property type="match status" value="1"/>
</dbReference>
<reference evidence="3" key="1">
    <citation type="submission" date="2020-08" db="EMBL/GenBank/DDBJ databases">
        <title>Genetic structure, function and evolution of capsule biosynthesis loci in Vibrio parahaemolyticus.</title>
        <authorList>
            <person name="Li L."/>
            <person name="Bian S."/>
        </authorList>
    </citation>
    <scope>NUCLEOTIDE SEQUENCE</scope>
    <source>
        <strain evidence="3">VP358</strain>
    </source>
</reference>
<feature type="domain" description="Glycosyl transferase family 1" evidence="1">
    <location>
        <begin position="186"/>
        <end position="340"/>
    </location>
</feature>
<accession>A0A7M1WC62</accession>
<dbReference type="InterPro" id="IPR001296">
    <property type="entry name" value="Glyco_trans_1"/>
</dbReference>
<keyword evidence="3" id="KW-0808">Transferase</keyword>
<evidence type="ECO:0000259" key="1">
    <source>
        <dbReference type="Pfam" id="PF00534"/>
    </source>
</evidence>
<dbReference type="EMBL" id="MT898274">
    <property type="protein sequence ID" value="QOS24664.1"/>
    <property type="molecule type" value="Genomic_DNA"/>
</dbReference>
<dbReference type="InterPro" id="IPR028098">
    <property type="entry name" value="Glyco_trans_4-like_N"/>
</dbReference>
<dbReference type="GO" id="GO:1901135">
    <property type="term" value="P:carbohydrate derivative metabolic process"/>
    <property type="evidence" value="ECO:0007669"/>
    <property type="project" value="UniProtKB-ARBA"/>
</dbReference>
<dbReference type="AlphaFoldDB" id="A0A7M1WC62"/>
<dbReference type="EC" id="2.4.1.291" evidence="3"/>
<gene>
    <name evidence="3" type="primary">pglJ</name>
    <name evidence="3" type="ORF">VP358_00022</name>
</gene>
<dbReference type="Gene3D" id="3.40.50.2000">
    <property type="entry name" value="Glycogen Phosphorylase B"/>
    <property type="match status" value="2"/>
</dbReference>
<organism evidence="3">
    <name type="scientific">Vibrio parahaemolyticus</name>
    <dbReference type="NCBI Taxonomy" id="670"/>
    <lineage>
        <taxon>Bacteria</taxon>
        <taxon>Pseudomonadati</taxon>
        <taxon>Pseudomonadota</taxon>
        <taxon>Gammaproteobacteria</taxon>
        <taxon>Vibrionales</taxon>
        <taxon>Vibrionaceae</taxon>
        <taxon>Vibrio</taxon>
    </lineage>
</organism>
<evidence type="ECO:0000259" key="2">
    <source>
        <dbReference type="Pfam" id="PF13439"/>
    </source>
</evidence>